<gene>
    <name evidence="1" type="ORF">BRAPAZ1V2_A01P13290.2</name>
</gene>
<name>A0A8D9GUF9_BRACM</name>
<accession>A0A8D9GUF9</accession>
<proteinExistence type="predicted"/>
<evidence type="ECO:0000313" key="1">
    <source>
        <dbReference type="EMBL" id="CAG7887253.1"/>
    </source>
</evidence>
<sequence length="141" mass="16339">MRTSSQTKFRSKLFPSKFDLRAGRYSNTAKVRLVWFWEAMNINKGGELMSVDMLLIHENFFSMKLATINSSLESNPDAALSIELAYGKDFCHEYIIMPRTCLDSQTRNLPQVMDLFKPRRFDNACAQIFFCFCLDFLIHGS</sequence>
<reference evidence="1 2" key="1">
    <citation type="submission" date="2021-07" db="EMBL/GenBank/DDBJ databases">
        <authorList>
            <consortium name="Genoscope - CEA"/>
            <person name="William W."/>
        </authorList>
    </citation>
    <scope>NUCLEOTIDE SEQUENCE [LARGE SCALE GENOMIC DNA]</scope>
</reference>
<dbReference type="Proteomes" id="UP000694005">
    <property type="component" value="Chromosome A01"/>
</dbReference>
<evidence type="ECO:0000313" key="2">
    <source>
        <dbReference type="Proteomes" id="UP000694005"/>
    </source>
</evidence>
<dbReference type="AlphaFoldDB" id="A0A8D9GUF9"/>
<organism evidence="1 2">
    <name type="scientific">Brassica campestris</name>
    <name type="common">Field mustard</name>
    <dbReference type="NCBI Taxonomy" id="3711"/>
    <lineage>
        <taxon>Eukaryota</taxon>
        <taxon>Viridiplantae</taxon>
        <taxon>Streptophyta</taxon>
        <taxon>Embryophyta</taxon>
        <taxon>Tracheophyta</taxon>
        <taxon>Spermatophyta</taxon>
        <taxon>Magnoliopsida</taxon>
        <taxon>eudicotyledons</taxon>
        <taxon>Gunneridae</taxon>
        <taxon>Pentapetalae</taxon>
        <taxon>rosids</taxon>
        <taxon>malvids</taxon>
        <taxon>Brassicales</taxon>
        <taxon>Brassicaceae</taxon>
        <taxon>Brassiceae</taxon>
        <taxon>Brassica</taxon>
    </lineage>
</organism>
<dbReference type="EMBL" id="LS974617">
    <property type="protein sequence ID" value="CAG7887253.1"/>
    <property type="molecule type" value="Genomic_DNA"/>
</dbReference>
<dbReference type="Gramene" id="A01p13290.2_BraZ1">
    <property type="protein sequence ID" value="A01p13290.2_BraZ1.CDS"/>
    <property type="gene ID" value="A01g13290.2_BraZ1"/>
</dbReference>
<protein>
    <submittedName>
        <fullName evidence="1">Uncharacterized protein</fullName>
    </submittedName>
</protein>